<keyword evidence="5" id="KW-1185">Reference proteome</keyword>
<proteinExistence type="predicted"/>
<name>A0ABU5CID3_9BACI</name>
<dbReference type="PANTHER" id="PTHR43877:SF2">
    <property type="entry name" value="AMINOALKYLPHOSPHONATE N-ACETYLTRANSFERASE-RELATED"/>
    <property type="match status" value="1"/>
</dbReference>
<evidence type="ECO:0000256" key="2">
    <source>
        <dbReference type="ARBA" id="ARBA00023315"/>
    </source>
</evidence>
<dbReference type="InterPro" id="IPR050832">
    <property type="entry name" value="Bact_Acetyltransf"/>
</dbReference>
<dbReference type="Proteomes" id="UP001228376">
    <property type="component" value="Unassembled WGS sequence"/>
</dbReference>
<dbReference type="InterPro" id="IPR016181">
    <property type="entry name" value="Acyl_CoA_acyltransferase"/>
</dbReference>
<evidence type="ECO:0000313" key="5">
    <source>
        <dbReference type="Proteomes" id="UP001228376"/>
    </source>
</evidence>
<accession>A0ABU5CID3</accession>
<organism evidence="4 5">
    <name type="scientific">Tigheibacillus jepli</name>
    <dbReference type="NCBI Taxonomy" id="3035914"/>
    <lineage>
        <taxon>Bacteria</taxon>
        <taxon>Bacillati</taxon>
        <taxon>Bacillota</taxon>
        <taxon>Bacilli</taxon>
        <taxon>Bacillales</taxon>
        <taxon>Bacillaceae</taxon>
        <taxon>Tigheibacillus</taxon>
    </lineage>
</organism>
<evidence type="ECO:0000256" key="1">
    <source>
        <dbReference type="ARBA" id="ARBA00022679"/>
    </source>
</evidence>
<evidence type="ECO:0000313" key="4">
    <source>
        <dbReference type="EMBL" id="MDY0406089.1"/>
    </source>
</evidence>
<dbReference type="PROSITE" id="PS51186">
    <property type="entry name" value="GNAT"/>
    <property type="match status" value="1"/>
</dbReference>
<reference evidence="4 5" key="1">
    <citation type="submission" date="2023-10" db="EMBL/GenBank/DDBJ databases">
        <title>179-bfca-hs.</title>
        <authorList>
            <person name="Miliotis G."/>
            <person name="Sengupta P."/>
            <person name="Hameed A."/>
            <person name="Chuvochina M."/>
            <person name="Mcdonagh F."/>
            <person name="Simpson A.C."/>
            <person name="Singh N.K."/>
            <person name="Rekha P.D."/>
            <person name="Raman K."/>
            <person name="Hugenholtz P."/>
            <person name="Venkateswaran K."/>
        </authorList>
    </citation>
    <scope>NUCLEOTIDE SEQUENCE [LARGE SCALE GENOMIC DNA]</scope>
    <source>
        <strain evidence="4 5">179-BFC-A-HS</strain>
    </source>
</reference>
<keyword evidence="2" id="KW-0012">Acyltransferase</keyword>
<dbReference type="EMBL" id="JAROCA020000001">
    <property type="protein sequence ID" value="MDY0406089.1"/>
    <property type="molecule type" value="Genomic_DNA"/>
</dbReference>
<keyword evidence="1" id="KW-0808">Transferase</keyword>
<gene>
    <name evidence="4" type="ORF">P5G51_012430</name>
</gene>
<evidence type="ECO:0000259" key="3">
    <source>
        <dbReference type="PROSITE" id="PS51186"/>
    </source>
</evidence>
<dbReference type="InterPro" id="IPR000182">
    <property type="entry name" value="GNAT_dom"/>
</dbReference>
<sequence>MEIRKATFKEVQQIRKHALIVLKESTMDHVHPTAEKARYMTPSLDGSSSYLVAVEDGELLGWIGVGTTFDFYTDKMVGIMTELYVYPHARRKGIAEQLCRQALVNFQREGYENVQLNVFSGNPAKALYDQLGFQDVATLMEKKL</sequence>
<dbReference type="RefSeq" id="WP_306066194.1">
    <property type="nucleotide sequence ID" value="NZ_JAROCA020000001.1"/>
</dbReference>
<dbReference type="CDD" id="cd04301">
    <property type="entry name" value="NAT_SF"/>
    <property type="match status" value="1"/>
</dbReference>
<dbReference type="Gene3D" id="3.40.630.30">
    <property type="match status" value="1"/>
</dbReference>
<protein>
    <submittedName>
        <fullName evidence="4">GNAT family N-acetyltransferase</fullName>
    </submittedName>
</protein>
<dbReference type="PANTHER" id="PTHR43877">
    <property type="entry name" value="AMINOALKYLPHOSPHONATE N-ACETYLTRANSFERASE-RELATED-RELATED"/>
    <property type="match status" value="1"/>
</dbReference>
<feature type="domain" description="N-acetyltransferase" evidence="3">
    <location>
        <begin position="1"/>
        <end position="144"/>
    </location>
</feature>
<dbReference type="Pfam" id="PF00583">
    <property type="entry name" value="Acetyltransf_1"/>
    <property type="match status" value="1"/>
</dbReference>
<comment type="caution">
    <text evidence="4">The sequence shown here is derived from an EMBL/GenBank/DDBJ whole genome shotgun (WGS) entry which is preliminary data.</text>
</comment>
<dbReference type="SUPFAM" id="SSF55729">
    <property type="entry name" value="Acyl-CoA N-acyltransferases (Nat)"/>
    <property type="match status" value="1"/>
</dbReference>